<proteinExistence type="predicted"/>
<accession>K9ZS68</accession>
<evidence type="ECO:0000313" key="1">
    <source>
        <dbReference type="EMBL" id="AFZ61377.1"/>
    </source>
</evidence>
<dbReference type="AlphaFoldDB" id="K9ZS68"/>
<dbReference type="HOGENOM" id="CLU_043658_0_0_3"/>
<organism evidence="1 2">
    <name type="scientific">Anabaena cylindrica (strain ATCC 27899 / PCC 7122)</name>
    <dbReference type="NCBI Taxonomy" id="272123"/>
    <lineage>
        <taxon>Bacteria</taxon>
        <taxon>Bacillati</taxon>
        <taxon>Cyanobacteriota</taxon>
        <taxon>Cyanophyceae</taxon>
        <taxon>Nostocales</taxon>
        <taxon>Nostocaceae</taxon>
        <taxon>Anabaena</taxon>
    </lineage>
</organism>
<geneLocation type="plasmid" evidence="1 2">
    <name>pANACY.04</name>
</geneLocation>
<dbReference type="PATRIC" id="fig|272123.3.peg.6636"/>
<sequence length="425" mass="49633">MKLTTQHLKPIHSNQLFLEFSQEDIKKIWELEQKYTWELEQKYTNDVARWNAYLNHLCLQTFVRWLEDEEDISEMPLTFPAPNSLSNIWEFVNGTAITIGKTKIVLIPNEIIDTEEFYVPAEWVDIPEWKADYYLAVQVDLEEKWMRIWGYTSHRTVKQQGNYNYLQRAYVLEPEDLVEDIDLIWVATKLNLDEKVSVEPLPKLSNQIMKELIEKLSQPSSYSPRLDLDISFSEWCSLMRNDNCRQELYQKRLLNAGLVVVSNAATYQFNHTKVNLKQWLSNYFMETINQGWQDIQYFLSLNSKSPELAFRSRRSVAKEEIVQAKLIDFGVQLGDTSIILLVSLTPKDDDSVQVIAEVHPTGNDQYLPHTLKLKLLAESGESLDEVESRIKDNYIQTNYFDIVSETCFSLQVSLGNITVTEDFEI</sequence>
<keyword evidence="2" id="KW-1185">Reference proteome</keyword>
<dbReference type="Proteomes" id="UP000010474">
    <property type="component" value="Plasmid pANACY.04"/>
</dbReference>
<dbReference type="Pfam" id="PF08852">
    <property type="entry name" value="DUF1822"/>
    <property type="match status" value="1"/>
</dbReference>
<gene>
    <name evidence="1" type="ordered locus">Anacy_6106</name>
</gene>
<reference evidence="2" key="1">
    <citation type="journal article" date="2013" name="Proc. Natl. Acad. Sci. U.S.A.">
        <title>Improving the coverage of the cyanobacterial phylum using diversity-driven genome sequencing.</title>
        <authorList>
            <person name="Shih P.M."/>
            <person name="Wu D."/>
            <person name="Latifi A."/>
            <person name="Axen S.D."/>
            <person name="Fewer D.P."/>
            <person name="Talla E."/>
            <person name="Calteau A."/>
            <person name="Cai F."/>
            <person name="Tandeau de Marsac N."/>
            <person name="Rippka R."/>
            <person name="Herdman M."/>
            <person name="Sivonen K."/>
            <person name="Coursin T."/>
            <person name="Laurent T."/>
            <person name="Goodwin L."/>
            <person name="Nolan M."/>
            <person name="Davenport K.W."/>
            <person name="Han C.S."/>
            <person name="Rubin E.M."/>
            <person name="Eisen J.A."/>
            <person name="Woyke T."/>
            <person name="Gugger M."/>
            <person name="Kerfeld C.A."/>
        </authorList>
    </citation>
    <scope>NUCLEOTIDE SEQUENCE [LARGE SCALE GENOMIC DNA]</scope>
    <source>
        <strain evidence="2">ATCC 27899 / PCC 7122</strain>
    </source>
</reference>
<dbReference type="InterPro" id="IPR014951">
    <property type="entry name" value="DUF1822"/>
</dbReference>
<evidence type="ECO:0000313" key="2">
    <source>
        <dbReference type="Proteomes" id="UP000010474"/>
    </source>
</evidence>
<dbReference type="EMBL" id="CP003663">
    <property type="protein sequence ID" value="AFZ61377.1"/>
    <property type="molecule type" value="Genomic_DNA"/>
</dbReference>
<keyword evidence="1" id="KW-0614">Plasmid</keyword>
<evidence type="ECO:0008006" key="3">
    <source>
        <dbReference type="Google" id="ProtNLM"/>
    </source>
</evidence>
<dbReference type="OrthoDB" id="526290at2"/>
<dbReference type="RefSeq" id="WP_015217838.1">
    <property type="nucleotide sequence ID" value="NC_019774.1"/>
</dbReference>
<dbReference type="KEGG" id="acy:Anacy_6106"/>
<name>K9ZS68_ANACC</name>
<protein>
    <recommendedName>
        <fullName evidence="3">DUF1822 domain-containing protein</fullName>
    </recommendedName>
</protein>